<evidence type="ECO:0000313" key="1">
    <source>
        <dbReference type="EMBL" id="OGL98691.1"/>
    </source>
</evidence>
<dbReference type="STRING" id="1802421.A2318_00485"/>
<dbReference type="PANTHER" id="PTHR31797:SF6">
    <property type="entry name" value="CHITIN-BINDING TYPE-2 DOMAIN-CONTAINING PROTEIN"/>
    <property type="match status" value="1"/>
</dbReference>
<dbReference type="PANTHER" id="PTHR31797">
    <property type="entry name" value="EXTRACELLULAR MATRIX PROTEIN A-RELATED"/>
    <property type="match status" value="1"/>
</dbReference>
<proteinExistence type="predicted"/>
<dbReference type="EMBL" id="MGFD01000021">
    <property type="protein sequence ID" value="OGL98691.1"/>
    <property type="molecule type" value="Genomic_DNA"/>
</dbReference>
<gene>
    <name evidence="1" type="ORF">A2318_00485</name>
</gene>
<dbReference type="InterPro" id="IPR001673">
    <property type="entry name" value="S_mold_repeat"/>
</dbReference>
<dbReference type="Proteomes" id="UP000177331">
    <property type="component" value="Unassembled WGS sequence"/>
</dbReference>
<sequence length="605" mass="63099">MENLTCPIFSVKKASTLFSCAARNDWALEVLVANRFKAFVFGLAIFFTAGCSSDQMVEARDGEAASDSLVSDASQLGETSEEIHETSSVDVFDAASETTVDVFKCTDHASCDTKNPCTQDWCNVGTGECQHTPQPDSICTDGDACTVNDLCTKSGQCVGAKQVVCNDNSPCTKDFCEKLSGCDYEPIDAACTDNDVCTKNDTCMVGVCIGTKIICNDGIDCTEDSCDKNTGCSTVKQNNLPCDDGSECTVNDLCDKGVCKGSNINCSDTNPCTQDACDKVSGCFSTSASSGSKCTDGNACTMNDTCQDSKCVSGAQKNCDDSSLCTSDSCDSANGSCLNVAVVGVYYCNDGSACTTNDSCTLGVCTGKILQCSDGLDCTQDSCGANTGCVFMVQDKSPCNDGDACTVGDICLTSKCEGKVKTCEDNNDCTIDTCDSAIGSCNFTANDGYYCSDANACTAGDVCTGTKCTGTTMSCNDGNVCTSDSCNKKTGCVFIATPNAPCDDGDLCSTDEICQQSVCKAKPVVCNDDNTCTKDSCNKATGKCVFQSLNDTNKCDDGDLCTIADICLSSQCKGTVNTCDDNVPCTVDACIPKDGKCDHIKMNCP</sequence>
<dbReference type="Pfam" id="PF00526">
    <property type="entry name" value="Dicty_CTDC"/>
    <property type="match status" value="11"/>
</dbReference>
<name>A0A1F7W7B9_9BACT</name>
<comment type="caution">
    <text evidence="1">The sequence shown here is derived from an EMBL/GenBank/DDBJ whole genome shotgun (WGS) entry which is preliminary data.</text>
</comment>
<dbReference type="InterPro" id="IPR052846">
    <property type="entry name" value="ECM-enzyme_regulator"/>
</dbReference>
<evidence type="ECO:0000313" key="2">
    <source>
        <dbReference type="Proteomes" id="UP000177331"/>
    </source>
</evidence>
<reference evidence="1 2" key="1">
    <citation type="journal article" date="2016" name="Nat. Commun.">
        <title>Thousands of microbial genomes shed light on interconnected biogeochemical processes in an aquifer system.</title>
        <authorList>
            <person name="Anantharaman K."/>
            <person name="Brown C.T."/>
            <person name="Hug L.A."/>
            <person name="Sharon I."/>
            <person name="Castelle C.J."/>
            <person name="Probst A.J."/>
            <person name="Thomas B.C."/>
            <person name="Singh A."/>
            <person name="Wilkins M.J."/>
            <person name="Karaoz U."/>
            <person name="Brodie E.L."/>
            <person name="Williams K.H."/>
            <person name="Hubbard S.S."/>
            <person name="Banfield J.F."/>
        </authorList>
    </citation>
    <scope>NUCLEOTIDE SEQUENCE [LARGE SCALE GENOMIC DNA]</scope>
</reference>
<accession>A0A1F7W7B9</accession>
<protein>
    <submittedName>
        <fullName evidence="1">Uncharacterized protein</fullName>
    </submittedName>
</protein>
<organism evidence="1 2">
    <name type="scientific">Candidatus Uhrbacteria bacterium RIFOXYB2_FULL_45_11</name>
    <dbReference type="NCBI Taxonomy" id="1802421"/>
    <lineage>
        <taxon>Bacteria</taxon>
        <taxon>Candidatus Uhriibacteriota</taxon>
    </lineage>
</organism>
<dbReference type="AlphaFoldDB" id="A0A1F7W7B9"/>